<comment type="caution">
    <text evidence="2">The sequence shown here is derived from an EMBL/GenBank/DDBJ whole genome shotgun (WGS) entry which is preliminary data.</text>
</comment>
<gene>
    <name evidence="2" type="ORF">BSL78_12956</name>
</gene>
<sequence>MEEGSGGLVGDKARKKDRDNWLQGARKAGKAPAKKPKRPRVSASSRDPGGSQYDPERVAEVAVHARSKPLSLTREASQEAEPSLDHEWVAEVAVLARSRPSSPTRGASQEAGSTQDLGRQEARSQEACRNPGGSQHDPERVAEVAVHARSKPLSLTREASQEAEPSLDHEWVAEVAVLARSRPSSPTRGASQEAGSTQDLGRQEARKPAGTQEGRNMIQSGWPK</sequence>
<dbReference type="EMBL" id="MRZV01000431">
    <property type="protein sequence ID" value="PIK50158.1"/>
    <property type="molecule type" value="Genomic_DNA"/>
</dbReference>
<feature type="compositionally biased region" description="Basic and acidic residues" evidence="1">
    <location>
        <begin position="11"/>
        <end position="20"/>
    </location>
</feature>
<feature type="compositionally biased region" description="Polar residues" evidence="1">
    <location>
        <begin position="213"/>
        <end position="224"/>
    </location>
</feature>
<evidence type="ECO:0000313" key="3">
    <source>
        <dbReference type="Proteomes" id="UP000230750"/>
    </source>
</evidence>
<name>A0A2G8KQB7_STIJA</name>
<proteinExistence type="predicted"/>
<protein>
    <submittedName>
        <fullName evidence="2">Uncharacterized protein</fullName>
    </submittedName>
</protein>
<accession>A0A2G8KQB7</accession>
<evidence type="ECO:0000313" key="2">
    <source>
        <dbReference type="EMBL" id="PIK50158.1"/>
    </source>
</evidence>
<keyword evidence="3" id="KW-1185">Reference proteome</keyword>
<feature type="compositionally biased region" description="Polar residues" evidence="1">
    <location>
        <begin position="182"/>
        <end position="200"/>
    </location>
</feature>
<dbReference type="AlphaFoldDB" id="A0A2G8KQB7"/>
<evidence type="ECO:0000256" key="1">
    <source>
        <dbReference type="SAM" id="MobiDB-lite"/>
    </source>
</evidence>
<organism evidence="2 3">
    <name type="scientific">Stichopus japonicus</name>
    <name type="common">Sea cucumber</name>
    <dbReference type="NCBI Taxonomy" id="307972"/>
    <lineage>
        <taxon>Eukaryota</taxon>
        <taxon>Metazoa</taxon>
        <taxon>Echinodermata</taxon>
        <taxon>Eleutherozoa</taxon>
        <taxon>Echinozoa</taxon>
        <taxon>Holothuroidea</taxon>
        <taxon>Aspidochirotacea</taxon>
        <taxon>Aspidochirotida</taxon>
        <taxon>Stichopodidae</taxon>
        <taxon>Apostichopus</taxon>
    </lineage>
</organism>
<reference evidence="2 3" key="1">
    <citation type="journal article" date="2017" name="PLoS Biol.">
        <title>The sea cucumber genome provides insights into morphological evolution and visceral regeneration.</title>
        <authorList>
            <person name="Zhang X."/>
            <person name="Sun L."/>
            <person name="Yuan J."/>
            <person name="Sun Y."/>
            <person name="Gao Y."/>
            <person name="Zhang L."/>
            <person name="Li S."/>
            <person name="Dai H."/>
            <person name="Hamel J.F."/>
            <person name="Liu C."/>
            <person name="Yu Y."/>
            <person name="Liu S."/>
            <person name="Lin W."/>
            <person name="Guo K."/>
            <person name="Jin S."/>
            <person name="Xu P."/>
            <person name="Storey K.B."/>
            <person name="Huan P."/>
            <person name="Zhang T."/>
            <person name="Zhou Y."/>
            <person name="Zhang J."/>
            <person name="Lin C."/>
            <person name="Li X."/>
            <person name="Xing L."/>
            <person name="Huo D."/>
            <person name="Sun M."/>
            <person name="Wang L."/>
            <person name="Mercier A."/>
            <person name="Li F."/>
            <person name="Yang H."/>
            <person name="Xiang J."/>
        </authorList>
    </citation>
    <scope>NUCLEOTIDE SEQUENCE [LARGE SCALE GENOMIC DNA]</scope>
    <source>
        <strain evidence="2">Shaxun</strain>
        <tissue evidence="2">Muscle</tissue>
    </source>
</reference>
<feature type="region of interest" description="Disordered" evidence="1">
    <location>
        <begin position="1"/>
        <end position="224"/>
    </location>
</feature>
<dbReference type="Proteomes" id="UP000230750">
    <property type="component" value="Unassembled WGS sequence"/>
</dbReference>
<feature type="compositionally biased region" description="Basic residues" evidence="1">
    <location>
        <begin position="27"/>
        <end position="40"/>
    </location>
</feature>
<feature type="compositionally biased region" description="Polar residues" evidence="1">
    <location>
        <begin position="99"/>
        <end position="117"/>
    </location>
</feature>